<evidence type="ECO:0000313" key="3">
    <source>
        <dbReference type="Proteomes" id="UP000460298"/>
    </source>
</evidence>
<evidence type="ECO:0000313" key="2">
    <source>
        <dbReference type="EMBL" id="KAB2932027.1"/>
    </source>
</evidence>
<proteinExistence type="predicted"/>
<accession>A0A833H0X2</accession>
<gene>
    <name evidence="2" type="ORF">F9K24_12140</name>
</gene>
<protein>
    <recommendedName>
        <fullName evidence="4">Tetratricopeptide repeat protein</fullName>
    </recommendedName>
</protein>
<reference evidence="2 3" key="1">
    <citation type="submission" date="2019-10" db="EMBL/GenBank/DDBJ databases">
        <title>Extracellular Electron Transfer in a Candidatus Methanoperedens spp. Enrichment Culture.</title>
        <authorList>
            <person name="Berger S."/>
            <person name="Rangel Shaw D."/>
            <person name="Berben T."/>
            <person name="In 'T Zandt M."/>
            <person name="Frank J."/>
            <person name="Reimann J."/>
            <person name="Jetten M.S.M."/>
            <person name="Welte C.U."/>
        </authorList>
    </citation>
    <scope>NUCLEOTIDE SEQUENCE [LARGE SCALE GENOMIC DNA]</scope>
    <source>
        <strain evidence="2">SB12</strain>
    </source>
</reference>
<organism evidence="2 3">
    <name type="scientific">Leptonema illini</name>
    <dbReference type="NCBI Taxonomy" id="183"/>
    <lineage>
        <taxon>Bacteria</taxon>
        <taxon>Pseudomonadati</taxon>
        <taxon>Spirochaetota</taxon>
        <taxon>Spirochaetia</taxon>
        <taxon>Leptospirales</taxon>
        <taxon>Leptospiraceae</taxon>
        <taxon>Leptonema</taxon>
    </lineage>
</organism>
<feature type="signal peptide" evidence="1">
    <location>
        <begin position="1"/>
        <end position="25"/>
    </location>
</feature>
<sequence length="665" mass="76237">MAARKASAVALILIALFLTGSLASAPEDFPLARPVQEAINVQEIERLERQFADGSLPADDAIRFAGDLIGQYTGQFREKRRNDRRALPVPDRLADLNADLVRLMQIVRNRETGAGFFYERSPYMQRLYVLLGQAYEAKKEPVRALSAYTTALRYGSFERPYDDPERAREQDRARLRDEIYHAIAIGMGDADRLTQEPDAQVQQAGEAFPETLRRFRQLRLDVEEARRLIYVEEAKQLRGGGDPATARANYERLQGELEQTEQRLEAVRLGIYKTYYERESAAGGELLHKMALLSKEIETSLRLQERVLNRSSYYRGTGNVLGEERTVLRDFVGYRALLELAHRLNPRRAEYVQLLAEEYRTGRDLPRAIMYYELVVDLVGQPGGQSTQGLALSYIRLAGLYADRQNYIRSVQTYERLFARTEPDLWQGVKERLRDQPSTRSLADLLDIQTTFRLHLADLMFEKTGPLNRAKGLYEQSLSELRQIALPDEAEYLLRQAVLRRQYEVLLRLAAIERRGRQSEAESRLLAEALQIGRRLEEESGAALTALQSIDRQRADVSAQLKIGPEEQELSQRFYRLSYVERPIAAEKEASYRSTVQALDLPQILERQAYLAVRARDLNTARPLYLEMIQKGRGDQATRARQNLELLSEGPAALRRLKLPPDFER</sequence>
<evidence type="ECO:0000256" key="1">
    <source>
        <dbReference type="SAM" id="SignalP"/>
    </source>
</evidence>
<comment type="caution">
    <text evidence="2">The sequence shown here is derived from an EMBL/GenBank/DDBJ whole genome shotgun (WGS) entry which is preliminary data.</text>
</comment>
<evidence type="ECO:0008006" key="4">
    <source>
        <dbReference type="Google" id="ProtNLM"/>
    </source>
</evidence>
<dbReference type="SUPFAM" id="SSF48452">
    <property type="entry name" value="TPR-like"/>
    <property type="match status" value="1"/>
</dbReference>
<dbReference type="Proteomes" id="UP000460298">
    <property type="component" value="Unassembled WGS sequence"/>
</dbReference>
<dbReference type="EMBL" id="WBUI01000011">
    <property type="protein sequence ID" value="KAB2932027.1"/>
    <property type="molecule type" value="Genomic_DNA"/>
</dbReference>
<dbReference type="Gene3D" id="1.25.40.10">
    <property type="entry name" value="Tetratricopeptide repeat domain"/>
    <property type="match status" value="1"/>
</dbReference>
<feature type="chain" id="PRO_5032927901" description="Tetratricopeptide repeat protein" evidence="1">
    <location>
        <begin position="26"/>
        <end position="665"/>
    </location>
</feature>
<dbReference type="InterPro" id="IPR011990">
    <property type="entry name" value="TPR-like_helical_dom_sf"/>
</dbReference>
<dbReference type="AlphaFoldDB" id="A0A833H0X2"/>
<name>A0A833H0X2_9LEPT</name>
<keyword evidence="1" id="KW-0732">Signal</keyword>